<evidence type="ECO:0000313" key="6">
    <source>
        <dbReference type="EMBL" id="GAC71009.1"/>
    </source>
</evidence>
<keyword evidence="3" id="KW-1133">Transmembrane helix</keyword>
<dbReference type="SUPFAM" id="SSF58113">
    <property type="entry name" value="Apolipoprotein A-I"/>
    <property type="match status" value="1"/>
</dbReference>
<feature type="region of interest" description="Disordered" evidence="5">
    <location>
        <begin position="286"/>
        <end position="346"/>
    </location>
</feature>
<dbReference type="InterPro" id="IPR032808">
    <property type="entry name" value="DoxX"/>
</dbReference>
<comment type="caution">
    <text evidence="6">The sequence shown here is derived from an EMBL/GenBank/DDBJ whole genome shotgun (WGS) entry which is preliminary data.</text>
</comment>
<comment type="subcellular location">
    <subcellularLocation>
        <location evidence="1">Membrane</location>
        <topology evidence="1">Multi-pass membrane protein</topology>
    </subcellularLocation>
</comment>
<evidence type="ECO:0000313" key="7">
    <source>
        <dbReference type="Proteomes" id="UP000011666"/>
    </source>
</evidence>
<reference evidence="6 7" key="1">
    <citation type="submission" date="2013-01" db="EMBL/GenBank/DDBJ databases">
        <title>Whole genome shotgun sequence of Gordonia soli NBRC 108243.</title>
        <authorList>
            <person name="Isaki-Nakamura S."/>
            <person name="Hosoyama A."/>
            <person name="Tsuchikane K."/>
            <person name="Ando Y."/>
            <person name="Baba S."/>
            <person name="Ohji S."/>
            <person name="Hamada M."/>
            <person name="Tamura T."/>
            <person name="Yamazoe A."/>
            <person name="Yamazaki S."/>
            <person name="Fujita N."/>
        </authorList>
    </citation>
    <scope>NUCLEOTIDE SEQUENCE [LARGE SCALE GENOMIC DNA]</scope>
    <source>
        <strain evidence="6 7">NBRC 108243</strain>
    </source>
</reference>
<dbReference type="Pfam" id="PF07681">
    <property type="entry name" value="DoxX"/>
    <property type="match status" value="1"/>
</dbReference>
<evidence type="ECO:0000256" key="4">
    <source>
        <dbReference type="ARBA" id="ARBA00023136"/>
    </source>
</evidence>
<keyword evidence="7" id="KW-1185">Reference proteome</keyword>
<dbReference type="OrthoDB" id="329282at2"/>
<keyword evidence="2" id="KW-0812">Transmembrane</keyword>
<dbReference type="Gene3D" id="1.20.120.20">
    <property type="entry name" value="Apolipoprotein"/>
    <property type="match status" value="1"/>
</dbReference>
<gene>
    <name evidence="6" type="ORF">GS4_46_00230</name>
</gene>
<feature type="compositionally biased region" description="Basic and acidic residues" evidence="5">
    <location>
        <begin position="325"/>
        <end position="339"/>
    </location>
</feature>
<evidence type="ECO:0000256" key="1">
    <source>
        <dbReference type="ARBA" id="ARBA00004141"/>
    </source>
</evidence>
<keyword evidence="4" id="KW-0472">Membrane</keyword>
<feature type="region of interest" description="Disordered" evidence="5">
    <location>
        <begin position="250"/>
        <end position="271"/>
    </location>
</feature>
<sequence length="346" mass="36990">MILRRIARPLLASAFIASGVDALRTPKPLAQTAAPVVDRGREVLPPDVAERIPSDPETLVRINAAAQIGGGVLLATGKLPRIASVVLAGSVIPSTVFGADFWNEADPVRKEQQRNAFIKNVGLLGGVLLAAADTEGKPSLAWRGRQKAQVVAAALPLGASAGSSAWDSLRDRAQEGAHVIGERSTDAAHVIGDRSSEVADWLEKHGPELADAARERSAEAADWISEHAPTLAEAARDRSADAAARLRDQLPELADTARERSAEAAGKVRDRAPELAEVARDRSAEAAARLRDRAPEFADSARDWAETARDKAQDQADAARSWAESARDKAQDQAHEGRRLWRKARS</sequence>
<evidence type="ECO:0000256" key="2">
    <source>
        <dbReference type="ARBA" id="ARBA00022692"/>
    </source>
</evidence>
<dbReference type="GO" id="GO:0016020">
    <property type="term" value="C:membrane"/>
    <property type="evidence" value="ECO:0007669"/>
    <property type="project" value="UniProtKB-SubCell"/>
</dbReference>
<organism evidence="6 7">
    <name type="scientific">Gordonia soli NBRC 108243</name>
    <dbReference type="NCBI Taxonomy" id="1223545"/>
    <lineage>
        <taxon>Bacteria</taxon>
        <taxon>Bacillati</taxon>
        <taxon>Actinomycetota</taxon>
        <taxon>Actinomycetes</taxon>
        <taxon>Mycobacteriales</taxon>
        <taxon>Gordoniaceae</taxon>
        <taxon>Gordonia</taxon>
    </lineage>
</organism>
<evidence type="ECO:0008006" key="8">
    <source>
        <dbReference type="Google" id="ProtNLM"/>
    </source>
</evidence>
<evidence type="ECO:0000256" key="5">
    <source>
        <dbReference type="SAM" id="MobiDB-lite"/>
    </source>
</evidence>
<dbReference type="AlphaFoldDB" id="M0QRD1"/>
<proteinExistence type="predicted"/>
<dbReference type="Proteomes" id="UP000011666">
    <property type="component" value="Unassembled WGS sequence"/>
</dbReference>
<evidence type="ECO:0000256" key="3">
    <source>
        <dbReference type="ARBA" id="ARBA00022989"/>
    </source>
</evidence>
<name>M0QRD1_9ACTN</name>
<protein>
    <recommendedName>
        <fullName evidence="8">DoxX family protein</fullName>
    </recommendedName>
</protein>
<accession>M0QRD1</accession>
<feature type="compositionally biased region" description="Basic and acidic residues" evidence="5">
    <location>
        <begin position="286"/>
        <end position="314"/>
    </location>
</feature>
<dbReference type="EMBL" id="BANX01000046">
    <property type="protein sequence ID" value="GAC71009.1"/>
    <property type="molecule type" value="Genomic_DNA"/>
</dbReference>
<dbReference type="eggNOG" id="COG2259">
    <property type="taxonomic scope" value="Bacteria"/>
</dbReference>
<dbReference type="STRING" id="1223545.GS4_46_00230"/>
<dbReference type="RefSeq" id="WP_007625599.1">
    <property type="nucleotide sequence ID" value="NZ_BANX01000046.1"/>
</dbReference>